<evidence type="ECO:0000256" key="3">
    <source>
        <dbReference type="ARBA" id="ARBA00023125"/>
    </source>
</evidence>
<dbReference type="InterPro" id="IPR036388">
    <property type="entry name" value="WH-like_DNA-bd_sf"/>
</dbReference>
<evidence type="ECO:0000259" key="6">
    <source>
        <dbReference type="PROSITE" id="PS50043"/>
    </source>
</evidence>
<dbReference type="EMBL" id="CP022426">
    <property type="protein sequence ID" value="ATP09560.1"/>
    <property type="molecule type" value="Genomic_DNA"/>
</dbReference>
<evidence type="ECO:0000256" key="4">
    <source>
        <dbReference type="ARBA" id="ARBA00023163"/>
    </source>
</evidence>
<dbReference type="InterPro" id="IPR039420">
    <property type="entry name" value="WalR-like"/>
</dbReference>
<accession>T0QSS2</accession>
<name>T0QSS2_AERSA</name>
<keyword evidence="2" id="KW-0805">Transcription regulation</keyword>
<feature type="modified residue" description="4-aspartylphosphate" evidence="5">
    <location>
        <position position="56"/>
    </location>
</feature>
<dbReference type="InterPro" id="IPR058245">
    <property type="entry name" value="NreC/VraR/RcsB-like_REC"/>
</dbReference>
<evidence type="ECO:0000256" key="5">
    <source>
        <dbReference type="PROSITE-ProRule" id="PRU00169"/>
    </source>
</evidence>
<feature type="domain" description="Response regulatory" evidence="7">
    <location>
        <begin position="6"/>
        <end position="121"/>
    </location>
</feature>
<dbReference type="Gene3D" id="3.40.50.2300">
    <property type="match status" value="1"/>
</dbReference>
<dbReference type="PROSITE" id="PS50110">
    <property type="entry name" value="RESPONSE_REGULATORY"/>
    <property type="match status" value="1"/>
</dbReference>
<dbReference type="CDD" id="cd17535">
    <property type="entry name" value="REC_NarL-like"/>
    <property type="match status" value="1"/>
</dbReference>
<keyword evidence="1 5" id="KW-0597">Phosphoprotein</keyword>
<dbReference type="SMART" id="SM00421">
    <property type="entry name" value="HTH_LUXR"/>
    <property type="match status" value="1"/>
</dbReference>
<dbReference type="CDD" id="cd06170">
    <property type="entry name" value="LuxR_C_like"/>
    <property type="match status" value="1"/>
</dbReference>
<dbReference type="SUPFAM" id="SSF46894">
    <property type="entry name" value="C-terminal effector domain of the bipartite response regulators"/>
    <property type="match status" value="1"/>
</dbReference>
<dbReference type="SUPFAM" id="SSF52172">
    <property type="entry name" value="CheY-like"/>
    <property type="match status" value="1"/>
</dbReference>
<dbReference type="Pfam" id="PF00072">
    <property type="entry name" value="Response_reg"/>
    <property type="match status" value="1"/>
</dbReference>
<keyword evidence="4" id="KW-0804">Transcription</keyword>
<dbReference type="GO" id="GO:0003677">
    <property type="term" value="F:DNA binding"/>
    <property type="evidence" value="ECO:0007669"/>
    <property type="project" value="UniProtKB-KW"/>
</dbReference>
<dbReference type="PANTHER" id="PTHR43214">
    <property type="entry name" value="TWO-COMPONENT RESPONSE REGULATOR"/>
    <property type="match status" value="1"/>
</dbReference>
<dbReference type="PANTHER" id="PTHR43214:SF41">
    <property type="entry name" value="NITRATE_NITRITE RESPONSE REGULATOR PROTEIN NARP"/>
    <property type="match status" value="1"/>
</dbReference>
<dbReference type="InterPro" id="IPR016032">
    <property type="entry name" value="Sig_transdc_resp-reg_C-effctor"/>
</dbReference>
<evidence type="ECO:0000259" key="7">
    <source>
        <dbReference type="PROSITE" id="PS50110"/>
    </source>
</evidence>
<dbReference type="GO" id="GO:0000160">
    <property type="term" value="P:phosphorelay signal transduction system"/>
    <property type="evidence" value="ECO:0007669"/>
    <property type="project" value="InterPro"/>
</dbReference>
<dbReference type="PROSITE" id="PS50043">
    <property type="entry name" value="HTH_LUXR_2"/>
    <property type="match status" value="1"/>
</dbReference>
<organism evidence="8 9">
    <name type="scientific">Aeromonas salmonicida subsp. pectinolytica 34mel</name>
    <dbReference type="NCBI Taxonomy" id="1324960"/>
    <lineage>
        <taxon>Bacteria</taxon>
        <taxon>Pseudomonadati</taxon>
        <taxon>Pseudomonadota</taxon>
        <taxon>Gammaproteobacteria</taxon>
        <taxon>Aeromonadales</taxon>
        <taxon>Aeromonadaceae</taxon>
        <taxon>Aeromonas</taxon>
    </lineage>
</organism>
<gene>
    <name evidence="8" type="ORF">Asalp_24100</name>
</gene>
<evidence type="ECO:0000256" key="1">
    <source>
        <dbReference type="ARBA" id="ARBA00022553"/>
    </source>
</evidence>
<protein>
    <submittedName>
        <fullName evidence="8">Response regulator/HTH domain transcription regulator</fullName>
    </submittedName>
</protein>
<evidence type="ECO:0000256" key="2">
    <source>
        <dbReference type="ARBA" id="ARBA00023015"/>
    </source>
</evidence>
<dbReference type="PROSITE" id="PS00622">
    <property type="entry name" value="HTH_LUXR_1"/>
    <property type="match status" value="1"/>
</dbReference>
<dbReference type="GO" id="GO:0006355">
    <property type="term" value="P:regulation of DNA-templated transcription"/>
    <property type="evidence" value="ECO:0007669"/>
    <property type="project" value="InterPro"/>
</dbReference>
<proteinExistence type="predicted"/>
<feature type="domain" description="HTH luxR-type" evidence="6">
    <location>
        <begin position="141"/>
        <end position="206"/>
    </location>
</feature>
<dbReference type="PRINTS" id="PR00038">
    <property type="entry name" value="HTHLUXR"/>
</dbReference>
<reference evidence="9" key="1">
    <citation type="journal article" date="2018" name="BMC Genomics">
        <title>The complete and fully assembled genome sequence of Aeromonas salmonicida subsp. pectinolytica and its comparative analysis with other Aeromonas species: investigation of the mobilome in environmental and pathogenic strains.</title>
        <authorList>
            <person name="Pfeiffer F."/>
            <person name="Zamora-Lagos M.A."/>
            <person name="Blettinger M."/>
            <person name="Yeroslaviz A."/>
            <person name="Dahl A."/>
            <person name="Gruber S."/>
            <person name="Habermann B.H."/>
        </authorList>
    </citation>
    <scope>NUCLEOTIDE SEQUENCE [LARGE SCALE GENOMIC DNA]</scope>
    <source>
        <strain evidence="9">34mel</strain>
    </source>
</reference>
<dbReference type="Gene3D" id="1.10.10.10">
    <property type="entry name" value="Winged helix-like DNA-binding domain superfamily/Winged helix DNA-binding domain"/>
    <property type="match status" value="1"/>
</dbReference>
<keyword evidence="3" id="KW-0238">DNA-binding</keyword>
<sequence>MNEKFRCLVVDDHPAIRFALTDTLRRAGAEVVAETGCGQEALRLIRSLSLDIVLLDLDIPGMDGLTLLEQIRPYKYPCKVIVLSGSDSQYLAARVRAAGGCGYIHKSESLELLPMVIKLVQSGYPYFTEAAISLCDGNACDLDTLSSLSGREFSVFQALAKGDSNCKISADLNLSPKTISTYKKRIFEKLQISNIAELIEIARAETNKTNDDA</sequence>
<dbReference type="InterPro" id="IPR001789">
    <property type="entry name" value="Sig_transdc_resp-reg_receiver"/>
</dbReference>
<evidence type="ECO:0000313" key="8">
    <source>
        <dbReference type="EMBL" id="ATP09560.1"/>
    </source>
</evidence>
<dbReference type="Pfam" id="PF00196">
    <property type="entry name" value="GerE"/>
    <property type="match status" value="1"/>
</dbReference>
<dbReference type="RefSeq" id="WP_021139305.1">
    <property type="nucleotide sequence ID" value="NZ_ARYZ02000021.1"/>
</dbReference>
<evidence type="ECO:0000313" key="9">
    <source>
        <dbReference type="Proteomes" id="UP000222916"/>
    </source>
</evidence>
<dbReference type="InterPro" id="IPR011006">
    <property type="entry name" value="CheY-like_superfamily"/>
</dbReference>
<dbReference type="SMART" id="SM00448">
    <property type="entry name" value="REC"/>
    <property type="match status" value="1"/>
</dbReference>
<dbReference type="InterPro" id="IPR000792">
    <property type="entry name" value="Tscrpt_reg_LuxR_C"/>
</dbReference>
<dbReference type="AlphaFoldDB" id="T0QSS2"/>
<dbReference type="Proteomes" id="UP000222916">
    <property type="component" value="Chromosome"/>
</dbReference>